<evidence type="ECO:0000313" key="3">
    <source>
        <dbReference type="Proteomes" id="UP000694846"/>
    </source>
</evidence>
<feature type="region of interest" description="Disordered" evidence="2">
    <location>
        <begin position="2789"/>
        <end position="2853"/>
    </location>
</feature>
<feature type="compositionally biased region" description="Polar residues" evidence="2">
    <location>
        <begin position="1802"/>
        <end position="1818"/>
    </location>
</feature>
<proteinExistence type="predicted"/>
<feature type="region of interest" description="Disordered" evidence="2">
    <location>
        <begin position="1748"/>
        <end position="1851"/>
    </location>
</feature>
<keyword evidence="1" id="KW-0175">Coiled coil</keyword>
<feature type="coiled-coil region" evidence="1">
    <location>
        <begin position="2328"/>
        <end position="2359"/>
    </location>
</feature>
<feature type="compositionally biased region" description="Basic residues" evidence="2">
    <location>
        <begin position="1981"/>
        <end position="1999"/>
    </location>
</feature>
<feature type="compositionally biased region" description="Polar residues" evidence="2">
    <location>
        <begin position="1773"/>
        <end position="1787"/>
    </location>
</feature>
<feature type="compositionally biased region" description="Basic and acidic residues" evidence="2">
    <location>
        <begin position="1533"/>
        <end position="1543"/>
    </location>
</feature>
<feature type="compositionally biased region" description="Polar residues" evidence="2">
    <location>
        <begin position="4303"/>
        <end position="4319"/>
    </location>
</feature>
<feature type="compositionally biased region" description="Basic and acidic residues" evidence="2">
    <location>
        <begin position="663"/>
        <end position="673"/>
    </location>
</feature>
<feature type="compositionally biased region" description="Polar residues" evidence="2">
    <location>
        <begin position="2443"/>
        <end position="2455"/>
    </location>
</feature>
<feature type="region of interest" description="Disordered" evidence="2">
    <location>
        <begin position="1958"/>
        <end position="2001"/>
    </location>
</feature>
<feature type="coiled-coil region" evidence="1">
    <location>
        <begin position="1240"/>
        <end position="1274"/>
    </location>
</feature>
<protein>
    <submittedName>
        <fullName evidence="4">Uncharacterized protein LOC112692185</fullName>
    </submittedName>
</protein>
<name>A0A8B8GH32_9HEMI</name>
<feature type="region of interest" description="Disordered" evidence="2">
    <location>
        <begin position="651"/>
        <end position="673"/>
    </location>
</feature>
<feature type="compositionally biased region" description="Low complexity" evidence="2">
    <location>
        <begin position="126"/>
        <end position="146"/>
    </location>
</feature>
<evidence type="ECO:0000313" key="4">
    <source>
        <dbReference type="RefSeq" id="XP_025422544.1"/>
    </source>
</evidence>
<organism evidence="3 4">
    <name type="scientific">Sipha flava</name>
    <name type="common">yellow sugarcane aphid</name>
    <dbReference type="NCBI Taxonomy" id="143950"/>
    <lineage>
        <taxon>Eukaryota</taxon>
        <taxon>Metazoa</taxon>
        <taxon>Ecdysozoa</taxon>
        <taxon>Arthropoda</taxon>
        <taxon>Hexapoda</taxon>
        <taxon>Insecta</taxon>
        <taxon>Pterygota</taxon>
        <taxon>Neoptera</taxon>
        <taxon>Paraneoptera</taxon>
        <taxon>Hemiptera</taxon>
        <taxon>Sternorrhyncha</taxon>
        <taxon>Aphidomorpha</taxon>
        <taxon>Aphidoidea</taxon>
        <taxon>Aphididae</taxon>
        <taxon>Sipha</taxon>
    </lineage>
</organism>
<feature type="region of interest" description="Disordered" evidence="2">
    <location>
        <begin position="113"/>
        <end position="146"/>
    </location>
</feature>
<dbReference type="GeneID" id="112692185"/>
<keyword evidence="3" id="KW-1185">Reference proteome</keyword>
<feature type="compositionally biased region" description="Basic and acidic residues" evidence="2">
    <location>
        <begin position="1833"/>
        <end position="1849"/>
    </location>
</feature>
<feature type="compositionally biased region" description="Basic and acidic residues" evidence="2">
    <location>
        <begin position="2817"/>
        <end position="2836"/>
    </location>
</feature>
<accession>A0A8B8GH32</accession>
<evidence type="ECO:0000256" key="1">
    <source>
        <dbReference type="SAM" id="Coils"/>
    </source>
</evidence>
<gene>
    <name evidence="4" type="primary">LOC112692185</name>
</gene>
<dbReference type="RefSeq" id="XP_025422544.1">
    <property type="nucleotide sequence ID" value="XM_025566759.1"/>
</dbReference>
<feature type="region of interest" description="Disordered" evidence="2">
    <location>
        <begin position="1528"/>
        <end position="1555"/>
    </location>
</feature>
<feature type="compositionally biased region" description="Basic and acidic residues" evidence="2">
    <location>
        <begin position="2431"/>
        <end position="2442"/>
    </location>
</feature>
<feature type="region of interest" description="Disordered" evidence="2">
    <location>
        <begin position="4299"/>
        <end position="4319"/>
    </location>
</feature>
<reference evidence="4" key="1">
    <citation type="submission" date="2025-08" db="UniProtKB">
        <authorList>
            <consortium name="RefSeq"/>
        </authorList>
    </citation>
    <scope>IDENTIFICATION</scope>
    <source>
        <tissue evidence="4">Whole body</tissue>
    </source>
</reference>
<evidence type="ECO:0000256" key="2">
    <source>
        <dbReference type="SAM" id="MobiDB-lite"/>
    </source>
</evidence>
<dbReference type="OrthoDB" id="6630404at2759"/>
<sequence length="4319" mass="498402">MDTGRQQPDKKQLLQQQQLLLQKQLQQHQFLKQQQQLLHSQTQSQQPPQQLLQTSQFQPQLQTQPQFQQQLITQQQILRRKQVMQQEHLNKQQMFQDHQKKQEQALPELFQSQDTNTDGENHQFVQHPRPQNIQQQQQVYMQQQQRQQQDQHMQLQSLQQKQLQSNFQQHQFIQQHQIIQQQPEPQIVQPSPQMIQQSQVIKQPQILQKSHLIQPQIIQQSYHIQQPQIVQKSQLVQQSQHIKQPQIIQQSQIVQQQNQYTNISSQQQTTKQTPNTQQMLKQQLQQLMSKNKKPRIVVLNNQPQQQQFTQQPQRVQTANATGQQQMQCVVVTGAGQQQPQQGPRMIFTGPSQQIQQLQQVVIPGSSQQLPQQIQNVLNPCSIQQQPQQKQRVIVSGACQQQQQPQLVVVNSNSSGQQNQQFIQQPQVQQVGQRFVIGQLKASQQTQQIQSPSQRGMVLNQLQQPLVQRPITVKQQQQRVVIANQQQLLKLPQQQSTQSTLLQQQLAQLSNPKQQKLQNVQQHKVTQQSSQNVVITQQQHQKSNVKLSDQNLVQQLYVKQSHQQLQQFHIQTPQKHVQQNNQQQLLLPKQPIQQQRNQKTEQQQEQVEQTLHNAVIVEKLPRSARLEPEQLQQQFKKQQEDRQKLDSHLKLQQQLKQKRHQQQKRIEENKLKQKHEEYKLREQVLLQQHLKKTQQHQLQQELLTTQDSSENRKSLVIVQHNEDQQNTEKSTTNCEKPVNQLRILTKDCSSYNNVTTDEDNLVLSSSSDDDEDNDILKKQRHLYREAEHLVRERYKELSIALGHDYQVYYDAILRNWLLGELSLDEYDREMRKVFYVSWALRSMVKDNDKNISVFTNGTNTHLTVTDSTTITSGNTFDSLVTLTSKTTTGVESLIPNSKIRTASSIPTSNEKNAQIFSTTQPITNVKSIPWINNLIKETDTDIKIKEAIAVLGKRLPLHNEFISSLAAWLPHYLLRLERRSARAQGITETGHPLRLYTYLDLPQAHGYIDHWYPNVSGSLVRWFWPNRIPCSPFVMDNKLQQSSSLTFQEQERIEVAGATVAAILLGPPPYTDIPSILQQHAIQKTIEYNHVTQAKQPSQCEKSYPIKFNTYETKWAQWLRLKEQKKLDSIILIRDKYAKLLHELKAKGRKLKSYERRLIKRLRQFQDRMLRQRCKTLAQFKLQLLETQIRIRKRFDRSWHELPEKKYQQQLHTKTATVTNIDDEMDKDEKVYVEDRQHHLLKRNLGSLEVLQKKCEQLRNNIQKYENQLMPYSTKSSVQLLYDKQKYWSSYRILLSVRKQYRIVQKYADRLRELRYINCPCGVSDRHSCIYQKQMYLMRKQLKVCDEKELYPSVDRNVEENVVTKNRKTPFKKNKLRSGKQKLGEIKNTVEKNDKLKINKKGTLLSEKNENSVIIPDYGKTAVTNNNTANTITTNTTCLSSVNTHNSIIRGPEILESQTKDESHVKDITKHGAKVNYMPSLKKTVSSTRSDVLVNSGAHQSFLSRNGQNNHVNVADAATRAAEAALAAFRKSRNQRDRDTDKKTNKFKPSAQVKKHQSMNGYMKLQGCLKELCHKHDMNQVSNVKYQDDMGQGRDVEEKQPSHYLYVGGSSYSSDDISESSSFRPLSPLLHDLRQDQLLPIPVNKRWSQANDELHSFEPSPFLMHHSVKSSVHKLEIERERNQRKLFEDAILNAGGHSFLTSLPGQSLCKISDSANCPVINKLPTKKIKKSNKTIPLRDDIELHEQLHQNEEKKQQQQYSDKSEPHHNQKRSDTQSAPVNLPPSQQKPIITIDLTSEDERTQKLQTNEKTISSRAPAQKTQKELKKTKVSSSKNEPKKTKDSSLKSEPIRTIDLSSEDERTFKLLESRKTIGSWSASQKIQNDPTKIKSSLSKNEPRKTKGSLLKSESIQAINSPSEDERTLELLESRKIKGSWATDTKNQKDPRKTIGVCLNTEKITSLRLNKEPEQTEMEEQPNQDSYKNKSRTRSKRDGRKRHKHKTISTNEQLPLPELEVVEEFQSAKWKAPLTQSNKRPVAFDENISMKYPIKKSSRNRKIESSKSNKIKNIEELGPLDRLNFPRFNHNVHVLISEYLQYIGNLPQDQLHDKILPFIQVLRSSALYAKYKSIINKLLELQQKLVVQFNKQNSSTKLQKPLFVDEQGKIILDNLRHLLSEYGPSQEDIRQSTAAAIHNEQINVTVDQFINKVVADDNLCLWQDLWPAYEDKQNEENIVFLDEEYQLRHIQQLIDQYHSSKNEFEQKSLPLLQQQNQQYGLHKQDSLKNELIESRRLPKQINMQLKSPVLERPKQQSPVKQQLHQCNHKINCLQQLKELEHQEKLILKQKKNLYQQTQKRHELQEQELPLLDRQQNCKQKNVCGNIKLNDPAEWKLGKFVSQSQWFNPLRPLREQLFNKAVLDRIQLYLRKLEEVKQQPEETEQQLKEAKQQPTSTNDDSQVTTKSVIPENIVKEVYHGSWKTHRGSTLWWTEVGIYRKISTLVKETPVKSSAYASTKPISNTRQITIPQKETNPAEVITKKIIRNKLTVNEKDEVQKLIEPIAQSFWTANEQRCLMLLCNSIKKVTEETNLHWDAMVRLQKERTGLVGKYMGELDQKLQDKQLSHTSHPVNLELEPCKKSVSNEGSNRHILKSMVIGTEEKIDMHPNWHQIDINRQMHQRYWKMNLLKLHDLKFTKNLINRHLYNLFEERYLRSCVENQYVSMAMVFMPSKPLNIADKQKLYLKLEQLCSKTVQPKKVSQKIIEKPVLPKNITKQKYSSQEQCKVQQRNKKIKGKLIKQQKLLQKSTEHRGISRQSSTRPLSPKIREETEKETQSKNKQESQLKQKNQPKQNHQRIRKQVTFKPKIEANLTNLSYLRELMSQIELLKRKHICHQQQLGVIKIDSMDPQPKVLQFQNIEFFLRNLTYLLHQQITIYQNKLNALNVHNQKKENESLASQQSITSFHEPSINSVNLTSQLPSIKSVILKPHQPQLSENLINPIVAALETNKRESDILEMEQNLKQQLGISYNKLKPLMKLWQLSIRFPERWLHQQFDGLKQAIQAIDDPSRIFVYQPLNKNRRNKRLTSVSPSAAAYGLWKQFLRVREYFLWRWQRKQTLINEYLMALYRENMLTEQHSTYSMLLKVQPSMSENKSETLRLTLANPWSSKEKLSVSTCTTPQKISSVPKLSSHNITLKLQNSLMSTQESLTYSALLTLTKPFTSKEPVSVVLIPCQQFTSKQKRSTPSMTLNSQLSPLKQKLLMLLKERQIVTPNPSNYLSVTTCNPISSVNKQSMGQFNNIKKLPKKRLLRDENKKNDSKRLKSISTKKPIMSHNSVNCEQFQNVQSMHHTQINKLPNINDNKNDIIEIIDSDDEIPENEYLSDEKRNIILKNLTSKSTSKTDIDEQVFESSISSELSMKSSKINSIQSSEISTLDDSRNKLVNNYTVDGSPENVGTYKINSNFNQGRCIARTIITDIVGLPMPIFRDHGFINGTVEEVVHSRFMTTILSMEAASSIESYIPSQKLLPSFKNITSPNYSVPKPINSNNIEEYNINSKKTSVSANTTIPFSIVMDRIEKFESSKNINPQNGCARISDSALKSAARKARIPEGQTNAFTTRPSRPTVTKVTPLDEKSMTTVARPPIKRSMSAIVTTNSITDSEQFPTPKRSASVAFITLPSYTVATSSLPSAVGQHKISKSTVTTTTIDKKKGQQSAIQPIKRSASVAFSSISPLSSKNTPFTDIPTKMSFSSLVTTTSPMLTSPESSVKSISRSGAIKRSKSTVITTITPTENTATVNDILTLMTSTSATVTKTINNEAPKTAAIINETKNVNDHSNMNMNTIKEEIRLVKVKRTTCPTVSTSMDVTADACKLVVSACEDFVRAMVMERMSKTGRGIGTLELRRRDGFHAAIAADEDIRPTPEYCRTTETMLYPSSKFDLCKDSKKLLVNQQKQQKNVTTVNEHEDEKWIIPDQKRFNSKQCIIMDDKTNKPKILTIETVVETKFINTTTTANNKQYPTLKTVSAIKVQPSSSDHTVSETSARTSGIVVQKTARRLLPKSRMATIKNPSVVNNQQSKTITLTSNSKEPMEFVTTPLTKKQSQTEKSSFIITETSKTPSYIGTKTLDVIIPESNSSINVVKNIKTSRGFFIERGRPLLRPPFQKCRPFGTIGASSILVAAEASVKNNATHAYFNNCDMELDARCQTNDEIGNDVWNFVEECDGNGLPSVSRLSSFLNDNSAEYDNVKEKKLSKCQQQVILEVFRQQQRHKQLAKELNQQVHEYQSHLPESPEVFHQKFLKLQFESKKASPKLPQISQPQNITSQQGLVSW</sequence>
<feature type="region of interest" description="Disordered" evidence="2">
    <location>
        <begin position="1872"/>
        <end position="1904"/>
    </location>
</feature>
<feature type="region of interest" description="Disordered" evidence="2">
    <location>
        <begin position="2431"/>
        <end position="2455"/>
    </location>
</feature>
<feature type="compositionally biased region" description="Basic and acidic residues" evidence="2">
    <location>
        <begin position="1748"/>
        <end position="1772"/>
    </location>
</feature>
<dbReference type="Proteomes" id="UP000694846">
    <property type="component" value="Unplaced"/>
</dbReference>
<feature type="compositionally biased region" description="Polar residues" evidence="2">
    <location>
        <begin position="1872"/>
        <end position="1892"/>
    </location>
</feature>